<sequence length="427" mass="49443">MADTTASASRKKRDSSSSPSDMKTGSKEDMRACDHDSSVHNQNEHEDDSNSTKNDIDQDTDEQHVQEERDHLRNVLLSFTYYRRHSLVRNQRRRRDYQALPQQHKRLVPDLLEKIDRVDRCIEANMEFVRDVVQECEAFIGMDPVQLMTEGYDQRDPPVTPGDMDKVRSTFRQFVRDWSVEGKKERDAAYRPILDTLKALYKDVPVEERRNINVLVPGAGLGRLAFEIAQNGFACQGNEFSFFMLICSHFILNRVSHVAQYSIYPYIHSFSNVRDTEHHLKPIKVPDVLPSDLPPSADFSMAAGDFVEIYSRESQIESWDVIATCFFIDTAKNIVEYLETIYNALKFGGTWINIGPLLYHFEDMPGESSIELSLDQVKRVAREIGFEIKEERTVPTTYTTYNDSMLKYLYESEFWVATKVQKKQNSK</sequence>
<evidence type="ECO:0000313" key="8">
    <source>
        <dbReference type="Proteomes" id="UP000242180"/>
    </source>
</evidence>
<dbReference type="Gene3D" id="3.40.50.150">
    <property type="entry name" value="Vaccinia Virus protein VP39"/>
    <property type="match status" value="1"/>
</dbReference>
<dbReference type="SUPFAM" id="SSF53335">
    <property type="entry name" value="S-adenosyl-L-methionine-dependent methyltransferases"/>
    <property type="match status" value="1"/>
</dbReference>
<dbReference type="InParanoid" id="A0A1X2HBE9"/>
<dbReference type="EMBL" id="MCGN01000005">
    <property type="protein sequence ID" value="ORY96129.1"/>
    <property type="molecule type" value="Genomic_DNA"/>
</dbReference>
<dbReference type="GO" id="GO:0032259">
    <property type="term" value="P:methylation"/>
    <property type="evidence" value="ECO:0007669"/>
    <property type="project" value="UniProtKB-KW"/>
</dbReference>
<proteinExistence type="inferred from homology"/>
<keyword evidence="4" id="KW-0808">Transferase</keyword>
<keyword evidence="5" id="KW-0949">S-adenosyl-L-methionine</keyword>
<dbReference type="Proteomes" id="UP000242180">
    <property type="component" value="Unassembled WGS sequence"/>
</dbReference>
<organism evidence="7 8">
    <name type="scientific">Syncephalastrum racemosum</name>
    <name type="common">Filamentous fungus</name>
    <dbReference type="NCBI Taxonomy" id="13706"/>
    <lineage>
        <taxon>Eukaryota</taxon>
        <taxon>Fungi</taxon>
        <taxon>Fungi incertae sedis</taxon>
        <taxon>Mucoromycota</taxon>
        <taxon>Mucoromycotina</taxon>
        <taxon>Mucoromycetes</taxon>
        <taxon>Mucorales</taxon>
        <taxon>Syncephalastraceae</taxon>
        <taxon>Syncephalastrum</taxon>
    </lineage>
</organism>
<reference evidence="7 8" key="1">
    <citation type="submission" date="2016-07" db="EMBL/GenBank/DDBJ databases">
        <title>Pervasive Adenine N6-methylation of Active Genes in Fungi.</title>
        <authorList>
            <consortium name="DOE Joint Genome Institute"/>
            <person name="Mondo S.J."/>
            <person name="Dannebaum R.O."/>
            <person name="Kuo R.C."/>
            <person name="Labutti K."/>
            <person name="Haridas S."/>
            <person name="Kuo A."/>
            <person name="Salamov A."/>
            <person name="Ahrendt S.R."/>
            <person name="Lipzen A."/>
            <person name="Sullivan W."/>
            <person name="Andreopoulos W.B."/>
            <person name="Clum A."/>
            <person name="Lindquist E."/>
            <person name="Daum C."/>
            <person name="Ramamoorthy G.K."/>
            <person name="Gryganskyi A."/>
            <person name="Culley D."/>
            <person name="Magnuson J.K."/>
            <person name="James T.Y."/>
            <person name="O'Malley M.A."/>
            <person name="Stajich J.E."/>
            <person name="Spatafora J.W."/>
            <person name="Visel A."/>
            <person name="Grigoriev I.V."/>
        </authorList>
    </citation>
    <scope>NUCLEOTIDE SEQUENCE [LARGE SCALE GENOMIC DNA]</scope>
    <source>
        <strain evidence="7 8">NRRL 2496</strain>
    </source>
</reference>
<dbReference type="InterPro" id="IPR012901">
    <property type="entry name" value="CARME"/>
</dbReference>
<dbReference type="OrthoDB" id="978at2759"/>
<gene>
    <name evidence="7" type="ORF">BCR43DRAFT_491111</name>
</gene>
<dbReference type="FunCoup" id="A0A1X2HBE9">
    <property type="interactions" value="230"/>
</dbReference>
<dbReference type="AlphaFoldDB" id="A0A1X2HBE9"/>
<feature type="compositionally biased region" description="Basic and acidic residues" evidence="6">
    <location>
        <begin position="24"/>
        <end position="68"/>
    </location>
</feature>
<comment type="similarity">
    <text evidence="1">Belongs to the carnosine N-methyltransferase family.</text>
</comment>
<keyword evidence="3" id="KW-0489">Methyltransferase</keyword>
<feature type="region of interest" description="Disordered" evidence="6">
    <location>
        <begin position="1"/>
        <end position="68"/>
    </location>
</feature>
<dbReference type="GO" id="GO:0030735">
    <property type="term" value="F:carnosine N-methyltransferase activity"/>
    <property type="evidence" value="ECO:0007669"/>
    <property type="project" value="UniProtKB-EC"/>
</dbReference>
<evidence type="ECO:0000256" key="1">
    <source>
        <dbReference type="ARBA" id="ARBA00010086"/>
    </source>
</evidence>
<name>A0A1X2HBE9_SYNRA</name>
<comment type="caution">
    <text evidence="7">The sequence shown here is derived from an EMBL/GenBank/DDBJ whole genome shotgun (WGS) entry which is preliminary data.</text>
</comment>
<protein>
    <recommendedName>
        <fullName evidence="2">carnosine N-methyltransferase</fullName>
        <ecNumber evidence="2">2.1.1.22</ecNumber>
    </recommendedName>
</protein>
<evidence type="ECO:0000256" key="6">
    <source>
        <dbReference type="SAM" id="MobiDB-lite"/>
    </source>
</evidence>
<dbReference type="Pfam" id="PF07942">
    <property type="entry name" value="CARME"/>
    <property type="match status" value="1"/>
</dbReference>
<evidence type="ECO:0000256" key="5">
    <source>
        <dbReference type="ARBA" id="ARBA00022691"/>
    </source>
</evidence>
<dbReference type="EC" id="2.1.1.22" evidence="2"/>
<dbReference type="InterPro" id="IPR029063">
    <property type="entry name" value="SAM-dependent_MTases_sf"/>
</dbReference>
<evidence type="ECO:0000256" key="4">
    <source>
        <dbReference type="ARBA" id="ARBA00022679"/>
    </source>
</evidence>
<dbReference type="OMA" id="KQFAREW"/>
<dbReference type="PANTHER" id="PTHR12303:SF6">
    <property type="entry name" value="CARNOSINE N-METHYLTRANSFERASE"/>
    <property type="match status" value="1"/>
</dbReference>
<evidence type="ECO:0000256" key="3">
    <source>
        <dbReference type="ARBA" id="ARBA00022603"/>
    </source>
</evidence>
<dbReference type="STRING" id="13706.A0A1X2HBE9"/>
<evidence type="ECO:0000256" key="2">
    <source>
        <dbReference type="ARBA" id="ARBA00012003"/>
    </source>
</evidence>
<accession>A0A1X2HBE9</accession>
<dbReference type="SMART" id="SM01296">
    <property type="entry name" value="N2227"/>
    <property type="match status" value="1"/>
</dbReference>
<evidence type="ECO:0000313" key="7">
    <source>
        <dbReference type="EMBL" id="ORY96129.1"/>
    </source>
</evidence>
<dbReference type="PANTHER" id="PTHR12303">
    <property type="entry name" value="CARNOSINE N-METHYLTRANSFERASE"/>
    <property type="match status" value="1"/>
</dbReference>
<keyword evidence="8" id="KW-1185">Reference proteome</keyword>